<dbReference type="RefSeq" id="WP_119976705.1">
    <property type="nucleotide sequence ID" value="NZ_JBHSQA010000002.1"/>
</dbReference>
<keyword evidence="2 3" id="KW-0808">Transferase</keyword>
<evidence type="ECO:0000256" key="1">
    <source>
        <dbReference type="ARBA" id="ARBA00022603"/>
    </source>
</evidence>
<dbReference type="EC" id="2.1.1.171" evidence="3"/>
<dbReference type="PROSITE" id="PS00092">
    <property type="entry name" value="N6_MTASE"/>
    <property type="match status" value="1"/>
</dbReference>
<organism evidence="3 4">
    <name type="scientific">Cryobacterium melibiosiphilum</name>
    <dbReference type="NCBI Taxonomy" id="995039"/>
    <lineage>
        <taxon>Bacteria</taxon>
        <taxon>Bacillati</taxon>
        <taxon>Actinomycetota</taxon>
        <taxon>Actinomycetes</taxon>
        <taxon>Micrococcales</taxon>
        <taxon>Microbacteriaceae</taxon>
        <taxon>Cryobacterium</taxon>
    </lineage>
</organism>
<name>A0A3A5MH46_9MICO</name>
<keyword evidence="1 3" id="KW-0489">Methyltransferase</keyword>
<dbReference type="EMBL" id="QZVS01000097">
    <property type="protein sequence ID" value="RJT84711.1"/>
    <property type="molecule type" value="Genomic_DNA"/>
</dbReference>
<accession>A0A3A5MH46</accession>
<reference evidence="3 4" key="1">
    <citation type="submission" date="2018-09" db="EMBL/GenBank/DDBJ databases">
        <title>Novel species of Cryobacterium.</title>
        <authorList>
            <person name="Liu Q."/>
            <person name="Xin Y.-H."/>
        </authorList>
    </citation>
    <scope>NUCLEOTIDE SEQUENCE [LARGE SCALE GENOMIC DNA]</scope>
    <source>
        <strain evidence="3 4">Hh39</strain>
    </source>
</reference>
<dbReference type="Gene3D" id="3.40.50.150">
    <property type="entry name" value="Vaccinia Virus protein VP39"/>
    <property type="match status" value="1"/>
</dbReference>
<dbReference type="PIRSF" id="PIRSF004553">
    <property type="entry name" value="CHP00095"/>
    <property type="match status" value="1"/>
</dbReference>
<protein>
    <submittedName>
        <fullName evidence="3">16S rRNA (Guanine(966)-N(2))-methyltransferase RsmD</fullName>
        <ecNumber evidence="3">2.1.1.171</ecNumber>
    </submittedName>
</protein>
<dbReference type="GO" id="GO:0052913">
    <property type="term" value="F:16S rRNA (guanine(966)-N(2))-methyltransferase activity"/>
    <property type="evidence" value="ECO:0007669"/>
    <property type="project" value="UniProtKB-EC"/>
</dbReference>
<dbReference type="Pfam" id="PF03602">
    <property type="entry name" value="Cons_hypoth95"/>
    <property type="match status" value="1"/>
</dbReference>
<dbReference type="NCBIfam" id="TIGR00095">
    <property type="entry name" value="16S rRNA (guanine(966)-N(2))-methyltransferase RsmD"/>
    <property type="match status" value="1"/>
</dbReference>
<comment type="caution">
    <text evidence="3">The sequence shown here is derived from an EMBL/GenBank/DDBJ whole genome shotgun (WGS) entry which is preliminary data.</text>
</comment>
<dbReference type="InterPro" id="IPR002052">
    <property type="entry name" value="DNA_methylase_N6_adenine_CS"/>
</dbReference>
<sequence length="199" mass="20994">MTRIVSGFAGSLTLNVPKSGTRPTSDRVREAMFSALDARDALRGTRVLDLYAGSGALGLEAASRGARIVTLVENGFGAAQMCRKNADAVLRMAPKKASADDHALKITVSTQAVQSFLAATKDGFDIVFIDPPYDLGDAELGANLAALAPLVAEDALLIVERSSRSPEPAWGSAFELDRRKDYGDTTVWYASPALPPAAP</sequence>
<dbReference type="SUPFAM" id="SSF53335">
    <property type="entry name" value="S-adenosyl-L-methionine-dependent methyltransferases"/>
    <property type="match status" value="1"/>
</dbReference>
<evidence type="ECO:0000313" key="4">
    <source>
        <dbReference type="Proteomes" id="UP000272015"/>
    </source>
</evidence>
<dbReference type="PANTHER" id="PTHR43542:SF1">
    <property type="entry name" value="METHYLTRANSFERASE"/>
    <property type="match status" value="1"/>
</dbReference>
<dbReference type="InterPro" id="IPR004398">
    <property type="entry name" value="RNA_MeTrfase_RsmD"/>
</dbReference>
<dbReference type="InterPro" id="IPR029063">
    <property type="entry name" value="SAM-dependent_MTases_sf"/>
</dbReference>
<dbReference type="PANTHER" id="PTHR43542">
    <property type="entry name" value="METHYLTRANSFERASE"/>
    <property type="match status" value="1"/>
</dbReference>
<dbReference type="AlphaFoldDB" id="A0A3A5MH46"/>
<evidence type="ECO:0000256" key="2">
    <source>
        <dbReference type="ARBA" id="ARBA00022679"/>
    </source>
</evidence>
<keyword evidence="4" id="KW-1185">Reference proteome</keyword>
<gene>
    <name evidence="3" type="primary">rsmD</name>
    <name evidence="3" type="ORF">D6T64_21420</name>
</gene>
<proteinExistence type="predicted"/>
<dbReference type="OrthoDB" id="9803017at2"/>
<evidence type="ECO:0000313" key="3">
    <source>
        <dbReference type="EMBL" id="RJT84711.1"/>
    </source>
</evidence>
<dbReference type="CDD" id="cd02440">
    <property type="entry name" value="AdoMet_MTases"/>
    <property type="match status" value="1"/>
</dbReference>
<dbReference type="GO" id="GO:0003676">
    <property type="term" value="F:nucleic acid binding"/>
    <property type="evidence" value="ECO:0007669"/>
    <property type="project" value="InterPro"/>
</dbReference>
<dbReference type="Proteomes" id="UP000272015">
    <property type="component" value="Unassembled WGS sequence"/>
</dbReference>